<proteinExistence type="predicted"/>
<feature type="transmembrane region" description="Helical" evidence="6">
    <location>
        <begin position="32"/>
        <end position="56"/>
    </location>
</feature>
<organism evidence="8">
    <name type="scientific">marine sediment metagenome</name>
    <dbReference type="NCBI Taxonomy" id="412755"/>
    <lineage>
        <taxon>unclassified sequences</taxon>
        <taxon>metagenomes</taxon>
        <taxon>ecological metagenomes</taxon>
    </lineage>
</organism>
<keyword evidence="3 6" id="KW-0812">Transmembrane</keyword>
<feature type="transmembrane region" description="Helical" evidence="6">
    <location>
        <begin position="132"/>
        <end position="149"/>
    </location>
</feature>
<feature type="transmembrane region" description="Helical" evidence="6">
    <location>
        <begin position="366"/>
        <end position="387"/>
    </location>
</feature>
<feature type="transmembrane region" description="Helical" evidence="6">
    <location>
        <begin position="203"/>
        <end position="224"/>
    </location>
</feature>
<feature type="transmembrane region" description="Helical" evidence="6">
    <location>
        <begin position="236"/>
        <end position="256"/>
    </location>
</feature>
<dbReference type="PANTHER" id="PTHR42703:SF1">
    <property type="entry name" value="NA(+)_H(+) ANTIPORTER SUBUNIT D1"/>
    <property type="match status" value="1"/>
</dbReference>
<dbReference type="PRINTS" id="PR01434">
    <property type="entry name" value="NADHDHGNASE5"/>
</dbReference>
<feature type="transmembrane region" description="Helical" evidence="6">
    <location>
        <begin position="6"/>
        <end position="25"/>
    </location>
</feature>
<evidence type="ECO:0000256" key="6">
    <source>
        <dbReference type="SAM" id="Phobius"/>
    </source>
</evidence>
<protein>
    <recommendedName>
        <fullName evidence="7">NADH:quinone oxidoreductase/Mrp antiporter transmembrane domain-containing protein</fullName>
    </recommendedName>
</protein>
<keyword evidence="4 6" id="KW-1133">Transmembrane helix</keyword>
<evidence type="ECO:0000256" key="1">
    <source>
        <dbReference type="ARBA" id="ARBA00004651"/>
    </source>
</evidence>
<dbReference type="GO" id="GO:0005886">
    <property type="term" value="C:plasma membrane"/>
    <property type="evidence" value="ECO:0007669"/>
    <property type="project" value="UniProtKB-SubCell"/>
</dbReference>
<name>A0A0F9W3X9_9ZZZZ</name>
<feature type="transmembrane region" description="Helical" evidence="6">
    <location>
        <begin position="161"/>
        <end position="183"/>
    </location>
</feature>
<feature type="transmembrane region" description="Helical" evidence="6">
    <location>
        <begin position="297"/>
        <end position="319"/>
    </location>
</feature>
<evidence type="ECO:0000313" key="8">
    <source>
        <dbReference type="EMBL" id="KKO11996.1"/>
    </source>
</evidence>
<feature type="domain" description="NADH:quinone oxidoreductase/Mrp antiporter transmembrane" evidence="7">
    <location>
        <begin position="126"/>
        <end position="414"/>
    </location>
</feature>
<dbReference type="AlphaFoldDB" id="A0A0F9W3X9"/>
<dbReference type="PANTHER" id="PTHR42703">
    <property type="entry name" value="NADH DEHYDROGENASE"/>
    <property type="match status" value="1"/>
</dbReference>
<reference evidence="8" key="1">
    <citation type="journal article" date="2015" name="Nature">
        <title>Complex archaea that bridge the gap between prokaryotes and eukaryotes.</title>
        <authorList>
            <person name="Spang A."/>
            <person name="Saw J.H."/>
            <person name="Jorgensen S.L."/>
            <person name="Zaremba-Niedzwiedzka K."/>
            <person name="Martijn J."/>
            <person name="Lind A.E."/>
            <person name="van Eijk R."/>
            <person name="Schleper C."/>
            <person name="Guy L."/>
            <person name="Ettema T.J."/>
        </authorList>
    </citation>
    <scope>NUCLEOTIDE SEQUENCE</scope>
</reference>
<gene>
    <name evidence="8" type="ORF">LCGC14_0000040</name>
</gene>
<evidence type="ECO:0000256" key="2">
    <source>
        <dbReference type="ARBA" id="ARBA00022475"/>
    </source>
</evidence>
<feature type="transmembrane region" description="Helical" evidence="6">
    <location>
        <begin position="407"/>
        <end position="429"/>
    </location>
</feature>
<sequence length="478" mass="50730">MNFALLSLAIPLFCGLLLLLSGRALRTRTTGFIVIVSTVASLVAAWFALQEAAAAGADIMLNLGGWETGLAIRLRLSSLSALLLVFTALMHLLIGLYAGLSRDGIKRDYWALSCFLHGSLAALWLSADLFNLYITLELLGLTAVAMVALAGPKAYKPAANYLILSLAASLFYLLGVALLYGRYGELDVLLLAPRTQADVITRLALLLMTTGLMLKAALWPLHLWLPPAHASAPTAVSALLSGLVVKGPLFILWVLWSEVAPPTLAQQIGPVLAIAGMIALTAGGLSAMRSPHIKTLVAYSTVAQLGYALMALGLLLTWQLPQMHIALWLFVIAHGLAKASLFLAAGEMQSSLGTKRVDGLRGATQTVPVAMFAFAVAGGSLIGLPPSGGFLAKWVLLEPILSEPGNWPWAMGVLLGTLVSAAYIFRIVAISFDRAQINPLDINPDRVGHWLALLPALMVWGMALSGEWLIRLLAGGPV</sequence>
<evidence type="ECO:0000256" key="4">
    <source>
        <dbReference type="ARBA" id="ARBA00022989"/>
    </source>
</evidence>
<feature type="transmembrane region" description="Helical" evidence="6">
    <location>
        <begin position="76"/>
        <end position="97"/>
    </location>
</feature>
<comment type="subcellular location">
    <subcellularLocation>
        <location evidence="1">Cell membrane</location>
        <topology evidence="1">Multi-pass membrane protein</topology>
    </subcellularLocation>
</comment>
<dbReference type="Pfam" id="PF00361">
    <property type="entry name" value="Proton_antipo_M"/>
    <property type="match status" value="1"/>
</dbReference>
<evidence type="ECO:0000256" key="3">
    <source>
        <dbReference type="ARBA" id="ARBA00022692"/>
    </source>
</evidence>
<evidence type="ECO:0000259" key="7">
    <source>
        <dbReference type="Pfam" id="PF00361"/>
    </source>
</evidence>
<feature type="transmembrane region" description="Helical" evidence="6">
    <location>
        <begin position="450"/>
        <end position="470"/>
    </location>
</feature>
<accession>A0A0F9W3X9</accession>
<feature type="transmembrane region" description="Helical" evidence="6">
    <location>
        <begin position="325"/>
        <end position="345"/>
    </location>
</feature>
<feature type="transmembrane region" description="Helical" evidence="6">
    <location>
        <begin position="268"/>
        <end position="285"/>
    </location>
</feature>
<keyword evidence="2" id="KW-1003">Cell membrane</keyword>
<dbReference type="InterPro" id="IPR050586">
    <property type="entry name" value="CPA3_Na-H_Antiporter_D"/>
</dbReference>
<comment type="caution">
    <text evidence="8">The sequence shown here is derived from an EMBL/GenBank/DDBJ whole genome shotgun (WGS) entry which is preliminary data.</text>
</comment>
<dbReference type="EMBL" id="LAZR01000001">
    <property type="protein sequence ID" value="KKO11996.1"/>
    <property type="molecule type" value="Genomic_DNA"/>
</dbReference>
<evidence type="ECO:0000256" key="5">
    <source>
        <dbReference type="ARBA" id="ARBA00023136"/>
    </source>
</evidence>
<feature type="transmembrane region" description="Helical" evidence="6">
    <location>
        <begin position="109"/>
        <end position="126"/>
    </location>
</feature>
<dbReference type="InterPro" id="IPR001750">
    <property type="entry name" value="ND/Mrp_TM"/>
</dbReference>
<keyword evidence="5 6" id="KW-0472">Membrane</keyword>